<keyword evidence="2" id="KW-1185">Reference proteome</keyword>
<dbReference type="Proteomes" id="UP000499080">
    <property type="component" value="Unassembled WGS sequence"/>
</dbReference>
<proteinExistence type="predicted"/>
<accession>A0A4Y2KD43</accession>
<evidence type="ECO:0000313" key="2">
    <source>
        <dbReference type="Proteomes" id="UP000499080"/>
    </source>
</evidence>
<sequence length="120" mass="13280">MDGYLSTVPTDCCRLCTRRRNGATGRIPNDNKPSNTTSSNQVIDCGNKALGRNKAGAELILHARRDGTNYSVDSHILKRSSLSEFPFWHPMDPIAFLNAAAFLSPPLQHVDSSEQVRFPH</sequence>
<protein>
    <submittedName>
        <fullName evidence="1">Uncharacterized protein</fullName>
    </submittedName>
</protein>
<name>A0A4Y2KD43_ARAVE</name>
<gene>
    <name evidence="1" type="ORF">AVEN_14270_1</name>
</gene>
<comment type="caution">
    <text evidence="1">The sequence shown here is derived from an EMBL/GenBank/DDBJ whole genome shotgun (WGS) entry which is preliminary data.</text>
</comment>
<dbReference type="EMBL" id="BGPR01004488">
    <property type="protein sequence ID" value="GBN00175.1"/>
    <property type="molecule type" value="Genomic_DNA"/>
</dbReference>
<evidence type="ECO:0000313" key="1">
    <source>
        <dbReference type="EMBL" id="GBN00175.1"/>
    </source>
</evidence>
<reference evidence="1 2" key="1">
    <citation type="journal article" date="2019" name="Sci. Rep.">
        <title>Orb-weaving spider Araneus ventricosus genome elucidates the spidroin gene catalogue.</title>
        <authorList>
            <person name="Kono N."/>
            <person name="Nakamura H."/>
            <person name="Ohtoshi R."/>
            <person name="Moran D.A.P."/>
            <person name="Shinohara A."/>
            <person name="Yoshida Y."/>
            <person name="Fujiwara M."/>
            <person name="Mori M."/>
            <person name="Tomita M."/>
            <person name="Arakawa K."/>
        </authorList>
    </citation>
    <scope>NUCLEOTIDE SEQUENCE [LARGE SCALE GENOMIC DNA]</scope>
</reference>
<dbReference type="AlphaFoldDB" id="A0A4Y2KD43"/>
<organism evidence="1 2">
    <name type="scientific">Araneus ventricosus</name>
    <name type="common">Orbweaver spider</name>
    <name type="synonym">Epeira ventricosa</name>
    <dbReference type="NCBI Taxonomy" id="182803"/>
    <lineage>
        <taxon>Eukaryota</taxon>
        <taxon>Metazoa</taxon>
        <taxon>Ecdysozoa</taxon>
        <taxon>Arthropoda</taxon>
        <taxon>Chelicerata</taxon>
        <taxon>Arachnida</taxon>
        <taxon>Araneae</taxon>
        <taxon>Araneomorphae</taxon>
        <taxon>Entelegynae</taxon>
        <taxon>Araneoidea</taxon>
        <taxon>Araneidae</taxon>
        <taxon>Araneus</taxon>
    </lineage>
</organism>